<gene>
    <name evidence="2" type="ORF">XYLVIOL_LOCUS10581</name>
</gene>
<dbReference type="InterPro" id="IPR036047">
    <property type="entry name" value="F-box-like_dom_sf"/>
</dbReference>
<dbReference type="EMBL" id="CAXAJV020001301">
    <property type="protein sequence ID" value="CAL7951558.1"/>
    <property type="molecule type" value="Genomic_DNA"/>
</dbReference>
<dbReference type="Pfam" id="PF00646">
    <property type="entry name" value="F-box"/>
    <property type="match status" value="1"/>
</dbReference>
<evidence type="ECO:0000313" key="2">
    <source>
        <dbReference type="EMBL" id="CAL7951558.1"/>
    </source>
</evidence>
<dbReference type="PROSITE" id="PS50181">
    <property type="entry name" value="FBOX"/>
    <property type="match status" value="1"/>
</dbReference>
<protein>
    <recommendedName>
        <fullName evidence="1">F-box domain-containing protein</fullName>
    </recommendedName>
</protein>
<reference evidence="2 3" key="1">
    <citation type="submission" date="2024-08" db="EMBL/GenBank/DDBJ databases">
        <authorList>
            <person name="Will J Nash"/>
            <person name="Angela Man"/>
            <person name="Seanna McTaggart"/>
            <person name="Kendall Baker"/>
            <person name="Tom Barker"/>
            <person name="Leah Catchpole"/>
            <person name="Alex Durrant"/>
            <person name="Karim Gharbi"/>
            <person name="Naomi Irish"/>
            <person name="Gemy Kaithakottil"/>
            <person name="Debby Ku"/>
            <person name="Aaliyah Providence"/>
            <person name="Felix Shaw"/>
            <person name="David Swarbreck"/>
            <person name="Chris Watkins"/>
            <person name="Ann M. McCartney"/>
            <person name="Giulio Formenti"/>
            <person name="Alice Mouton"/>
            <person name="Noel Vella"/>
            <person name="Bjorn M von Reumont"/>
            <person name="Adriana Vella"/>
            <person name="Wilfried Haerty"/>
        </authorList>
    </citation>
    <scope>NUCLEOTIDE SEQUENCE [LARGE SCALE GENOMIC DNA]</scope>
</reference>
<keyword evidence="3" id="KW-1185">Reference proteome</keyword>
<accession>A0ABP1PIA8</accession>
<dbReference type="SMART" id="SM00256">
    <property type="entry name" value="FBOX"/>
    <property type="match status" value="1"/>
</dbReference>
<organism evidence="2 3">
    <name type="scientific">Xylocopa violacea</name>
    <name type="common">Violet carpenter bee</name>
    <name type="synonym">Apis violacea</name>
    <dbReference type="NCBI Taxonomy" id="135666"/>
    <lineage>
        <taxon>Eukaryota</taxon>
        <taxon>Metazoa</taxon>
        <taxon>Ecdysozoa</taxon>
        <taxon>Arthropoda</taxon>
        <taxon>Hexapoda</taxon>
        <taxon>Insecta</taxon>
        <taxon>Pterygota</taxon>
        <taxon>Neoptera</taxon>
        <taxon>Endopterygota</taxon>
        <taxon>Hymenoptera</taxon>
        <taxon>Apocrita</taxon>
        <taxon>Aculeata</taxon>
        <taxon>Apoidea</taxon>
        <taxon>Anthophila</taxon>
        <taxon>Apidae</taxon>
        <taxon>Xylocopa</taxon>
        <taxon>Xylocopa</taxon>
    </lineage>
</organism>
<dbReference type="SUPFAM" id="SSF81383">
    <property type="entry name" value="F-box domain"/>
    <property type="match status" value="1"/>
</dbReference>
<proteinExistence type="predicted"/>
<dbReference type="Proteomes" id="UP001642520">
    <property type="component" value="Unassembled WGS sequence"/>
</dbReference>
<comment type="caution">
    <text evidence="2">The sequence shown here is derived from an EMBL/GenBank/DDBJ whole genome shotgun (WGS) entry which is preliminary data.</text>
</comment>
<evidence type="ECO:0000259" key="1">
    <source>
        <dbReference type="PROSITE" id="PS50181"/>
    </source>
</evidence>
<evidence type="ECO:0000313" key="3">
    <source>
        <dbReference type="Proteomes" id="UP001642520"/>
    </source>
</evidence>
<feature type="domain" description="F-box" evidence="1">
    <location>
        <begin position="19"/>
        <end position="67"/>
    </location>
</feature>
<sequence>MELFRTMLRAVGLLEPSKVDFISELPPEVSELILCKLDPESLLCAAQVSRKWLNVCRSARRLRWTARDHQQRTRRRMREDFLRSSSPVEDIKVVRKVRDIRKISKSVVVPRFEAAVIFGRPHGPRVRQTSNRIRECHGINNKVSFYSHRKWTKEYAK</sequence>
<dbReference type="Gene3D" id="1.20.1280.50">
    <property type="match status" value="1"/>
</dbReference>
<name>A0ABP1PIA8_XYLVO</name>
<dbReference type="InterPro" id="IPR001810">
    <property type="entry name" value="F-box_dom"/>
</dbReference>